<organism evidence="1 2">
    <name type="scientific">Leucogyrophana mollusca</name>
    <dbReference type="NCBI Taxonomy" id="85980"/>
    <lineage>
        <taxon>Eukaryota</taxon>
        <taxon>Fungi</taxon>
        <taxon>Dikarya</taxon>
        <taxon>Basidiomycota</taxon>
        <taxon>Agaricomycotina</taxon>
        <taxon>Agaricomycetes</taxon>
        <taxon>Agaricomycetidae</taxon>
        <taxon>Boletales</taxon>
        <taxon>Boletales incertae sedis</taxon>
        <taxon>Leucogyrophana</taxon>
    </lineage>
</organism>
<sequence length="853" mass="96487">MSHVAPDANQNCLGIQAITFCSVVLNRRVRGSATFIRQHRFVLSLPIMSLHSRLEKIGNTFWVILGSSNVSVPRYALAQRPDNHDHLALPVAQPDRQPDWYRKDHHWQAFIPTTMAPIQPRWFIELPDEVPSVTARGGGLSLRADVATVMENDIVDVTQLFRRVSQQYFRSDRIPKPQCIDGRKIYASFPNTGALDAMVQEVKQEMLDCLAFLHWFASWNDDWIPALDLQNQAICKVFGIGQGSVGFRGVLVDLWKDWRTVNIPLWIEASVPVLFPWTSAEASHPRFYRLSPTHLKASNLAMLPDHLVHASTVDPRQFDEFLQEIRPPRTPVFGQIFSKKATSIWALDFEGWKRRPIDKGEQARFTAAWYCREIVDEKYAVHRTYYRYISRPDPDYDAMGTVAQTISDSSCHSREQFRFGYSPPPGYYFDDMGIEAVKEEIPVPPHTSFALADTPSTLLSVPAAHAIPASSISGPGPERAPGHLHGQRYVPYPVSDRHRRGYRSEKVGAPATSSHFVLQEHTPSPTDVRRFETLVAQLRRDFAHATIEPPVLLDQPTSDIQRDIRWNPLLLRHGVLILSSRAEVALRYRALVNKILSVEEILTRAVILGIQFQIAVPYTALPQFIPQLDGITRRNDLQKPPPYLVDGYVDQLAPVWQNTPQASAQWENSVRALLKRPHAGAYILKGGIFWRLAMEFGPPGILQSVADGPSISSTLQSFHTRQYKDGFDFVHEKVAEGEMSVMLGLERGKHSKFLWPPPEAGLPCFDGEWNTITEEWFLGHLAKVHKGRAILKTQGQWQQAWRGYRKRDTASGGIVEASVYNAGKHSIQLATGSTWNFRPLRDIQMPEVVSAST</sequence>
<protein>
    <submittedName>
        <fullName evidence="1">Uncharacterized protein</fullName>
    </submittedName>
</protein>
<evidence type="ECO:0000313" key="1">
    <source>
        <dbReference type="EMBL" id="KAH7917493.1"/>
    </source>
</evidence>
<comment type="caution">
    <text evidence="1">The sequence shown here is derived from an EMBL/GenBank/DDBJ whole genome shotgun (WGS) entry which is preliminary data.</text>
</comment>
<dbReference type="EMBL" id="MU267041">
    <property type="protein sequence ID" value="KAH7917493.1"/>
    <property type="molecule type" value="Genomic_DNA"/>
</dbReference>
<dbReference type="Proteomes" id="UP000790709">
    <property type="component" value="Unassembled WGS sequence"/>
</dbReference>
<keyword evidence="2" id="KW-1185">Reference proteome</keyword>
<proteinExistence type="predicted"/>
<reference evidence="1" key="1">
    <citation type="journal article" date="2021" name="New Phytol.">
        <title>Evolutionary innovations through gain and loss of genes in the ectomycorrhizal Boletales.</title>
        <authorList>
            <person name="Wu G."/>
            <person name="Miyauchi S."/>
            <person name="Morin E."/>
            <person name="Kuo A."/>
            <person name="Drula E."/>
            <person name="Varga T."/>
            <person name="Kohler A."/>
            <person name="Feng B."/>
            <person name="Cao Y."/>
            <person name="Lipzen A."/>
            <person name="Daum C."/>
            <person name="Hundley H."/>
            <person name="Pangilinan J."/>
            <person name="Johnson J."/>
            <person name="Barry K."/>
            <person name="LaButti K."/>
            <person name="Ng V."/>
            <person name="Ahrendt S."/>
            <person name="Min B."/>
            <person name="Choi I.G."/>
            <person name="Park H."/>
            <person name="Plett J.M."/>
            <person name="Magnuson J."/>
            <person name="Spatafora J.W."/>
            <person name="Nagy L.G."/>
            <person name="Henrissat B."/>
            <person name="Grigoriev I.V."/>
            <person name="Yang Z.L."/>
            <person name="Xu J."/>
            <person name="Martin F.M."/>
        </authorList>
    </citation>
    <scope>NUCLEOTIDE SEQUENCE</scope>
    <source>
        <strain evidence="1">KUC20120723A-06</strain>
    </source>
</reference>
<accession>A0ACB8AX97</accession>
<evidence type="ECO:0000313" key="2">
    <source>
        <dbReference type="Proteomes" id="UP000790709"/>
    </source>
</evidence>
<gene>
    <name evidence="1" type="ORF">BV22DRAFT_1188121</name>
</gene>
<name>A0ACB8AX97_9AGAM</name>